<dbReference type="Proteomes" id="UP000267029">
    <property type="component" value="Unassembled WGS sequence"/>
</dbReference>
<name>A0A0R3UHL9_MESCO</name>
<feature type="compositionally biased region" description="Polar residues" evidence="1">
    <location>
        <begin position="1"/>
        <end position="16"/>
    </location>
</feature>
<dbReference type="WBParaSite" id="MCOS_0000684701-mRNA-1">
    <property type="protein sequence ID" value="MCOS_0000684701-mRNA-1"/>
    <property type="gene ID" value="MCOS_0000684701"/>
</dbReference>
<feature type="region of interest" description="Disordered" evidence="1">
    <location>
        <begin position="1"/>
        <end position="55"/>
    </location>
</feature>
<reference evidence="4" key="1">
    <citation type="submission" date="2017-02" db="UniProtKB">
        <authorList>
            <consortium name="WormBaseParasite"/>
        </authorList>
    </citation>
    <scope>IDENTIFICATION</scope>
</reference>
<feature type="region of interest" description="Disordered" evidence="1">
    <location>
        <begin position="201"/>
        <end position="225"/>
    </location>
</feature>
<keyword evidence="3" id="KW-1185">Reference proteome</keyword>
<dbReference type="EMBL" id="UXSR01005301">
    <property type="protein sequence ID" value="VDD80845.1"/>
    <property type="molecule type" value="Genomic_DNA"/>
</dbReference>
<organism evidence="4">
    <name type="scientific">Mesocestoides corti</name>
    <name type="common">Flatworm</name>
    <dbReference type="NCBI Taxonomy" id="53468"/>
    <lineage>
        <taxon>Eukaryota</taxon>
        <taxon>Metazoa</taxon>
        <taxon>Spiralia</taxon>
        <taxon>Lophotrochozoa</taxon>
        <taxon>Platyhelminthes</taxon>
        <taxon>Cestoda</taxon>
        <taxon>Eucestoda</taxon>
        <taxon>Cyclophyllidea</taxon>
        <taxon>Mesocestoididae</taxon>
        <taxon>Mesocestoides</taxon>
    </lineage>
</organism>
<dbReference type="AlphaFoldDB" id="A0A0R3UHL9"/>
<sequence length="262" mass="28719">MMNSIDDNNMAQVNLPSSSRTRGRDSSGVNGTLSEKSFFLEANPNPETQISDTELQRSTDSIWTWPACCQRSGLVNTNKARKQCYSTPPPAPAPDQSSTLWGLELTPQSLGPGALSRDLTTPLRNGTPEADSDSSALSQHNNHGFSCGQNPKFSLRDLSEAVSQAEKRAHQSIRGLKEQARTTLRAMELEERRLRTRLESLQNELPNTRSEHRSPSPSGVPTDPRSGFYDCLVSSNPMRLSVLKVGRSCGFPSTMQAKFVPG</sequence>
<evidence type="ECO:0000256" key="1">
    <source>
        <dbReference type="SAM" id="MobiDB-lite"/>
    </source>
</evidence>
<feature type="region of interest" description="Disordered" evidence="1">
    <location>
        <begin position="104"/>
        <end position="149"/>
    </location>
</feature>
<reference evidence="2 3" key="2">
    <citation type="submission" date="2018-10" db="EMBL/GenBank/DDBJ databases">
        <authorList>
            <consortium name="Pathogen Informatics"/>
        </authorList>
    </citation>
    <scope>NUCLEOTIDE SEQUENCE [LARGE SCALE GENOMIC DNA]</scope>
</reference>
<evidence type="ECO:0000313" key="2">
    <source>
        <dbReference type="EMBL" id="VDD80845.1"/>
    </source>
</evidence>
<proteinExistence type="predicted"/>
<gene>
    <name evidence="2" type="ORF">MCOS_LOCUS6848</name>
</gene>
<feature type="compositionally biased region" description="Polar residues" evidence="1">
    <location>
        <begin position="133"/>
        <end position="149"/>
    </location>
</feature>
<evidence type="ECO:0000313" key="4">
    <source>
        <dbReference type="WBParaSite" id="MCOS_0000684701-mRNA-1"/>
    </source>
</evidence>
<feature type="compositionally biased region" description="Polar residues" evidence="1">
    <location>
        <begin position="45"/>
        <end position="55"/>
    </location>
</feature>
<accession>A0A0R3UHL9</accession>
<evidence type="ECO:0000313" key="3">
    <source>
        <dbReference type="Proteomes" id="UP000267029"/>
    </source>
</evidence>
<protein>
    <submittedName>
        <fullName evidence="4">cGMP-dependent protein kinase N-terminal coiled-coil domain-containing protein</fullName>
    </submittedName>
</protein>